<organism evidence="1 2">
    <name type="scientific">Brachionus plicatilis</name>
    <name type="common">Marine rotifer</name>
    <name type="synonym">Brachionus muelleri</name>
    <dbReference type="NCBI Taxonomy" id="10195"/>
    <lineage>
        <taxon>Eukaryota</taxon>
        <taxon>Metazoa</taxon>
        <taxon>Spiralia</taxon>
        <taxon>Gnathifera</taxon>
        <taxon>Rotifera</taxon>
        <taxon>Eurotatoria</taxon>
        <taxon>Monogononta</taxon>
        <taxon>Pseudotrocha</taxon>
        <taxon>Ploima</taxon>
        <taxon>Brachionidae</taxon>
        <taxon>Brachionus</taxon>
    </lineage>
</organism>
<name>A0A3M7Q5G9_BRAPC</name>
<dbReference type="AlphaFoldDB" id="A0A3M7Q5G9"/>
<evidence type="ECO:0000313" key="2">
    <source>
        <dbReference type="Proteomes" id="UP000276133"/>
    </source>
</evidence>
<dbReference type="EMBL" id="REGN01007326">
    <property type="protein sequence ID" value="RNA06640.1"/>
    <property type="molecule type" value="Genomic_DNA"/>
</dbReference>
<keyword evidence="2" id="KW-1185">Reference proteome</keyword>
<proteinExistence type="predicted"/>
<reference evidence="1 2" key="1">
    <citation type="journal article" date="2018" name="Sci. Rep.">
        <title>Genomic signatures of local adaptation to the degree of environmental predictability in rotifers.</title>
        <authorList>
            <person name="Franch-Gras L."/>
            <person name="Hahn C."/>
            <person name="Garcia-Roger E.M."/>
            <person name="Carmona M.J."/>
            <person name="Serra M."/>
            <person name="Gomez A."/>
        </authorList>
    </citation>
    <scope>NUCLEOTIDE SEQUENCE [LARGE SCALE GENOMIC DNA]</scope>
    <source>
        <strain evidence="1">HYR1</strain>
    </source>
</reference>
<comment type="caution">
    <text evidence="1">The sequence shown here is derived from an EMBL/GenBank/DDBJ whole genome shotgun (WGS) entry which is preliminary data.</text>
</comment>
<dbReference type="Proteomes" id="UP000276133">
    <property type="component" value="Unassembled WGS sequence"/>
</dbReference>
<evidence type="ECO:0000313" key="1">
    <source>
        <dbReference type="EMBL" id="RNA06640.1"/>
    </source>
</evidence>
<gene>
    <name evidence="1" type="ORF">BpHYR1_037485</name>
</gene>
<sequence>MKTFTLKLQENSEINDLDFLGLLIDVEHEFRHKVDLLSAESNFQSERFQITKFFYNKITNKQASFIKELIKKNRITVKTKEIFKPFFYGFDH</sequence>
<protein>
    <submittedName>
        <fullName evidence="1">Uncharacterized protein</fullName>
    </submittedName>
</protein>
<accession>A0A3M7Q5G9</accession>